<evidence type="ECO:0000259" key="3">
    <source>
        <dbReference type="Pfam" id="PF24346"/>
    </source>
</evidence>
<dbReference type="Pfam" id="PF13585">
    <property type="entry name" value="CHU_C"/>
    <property type="match status" value="1"/>
</dbReference>
<evidence type="ECO:0000313" key="4">
    <source>
        <dbReference type="EMBL" id="MFD2037347.1"/>
    </source>
</evidence>
<dbReference type="NCBIfam" id="TIGR04131">
    <property type="entry name" value="Bac_Flav_CTERM"/>
    <property type="match status" value="1"/>
</dbReference>
<organism evidence="4 5">
    <name type="scientific">Belliella marina</name>
    <dbReference type="NCBI Taxonomy" id="1644146"/>
    <lineage>
        <taxon>Bacteria</taxon>
        <taxon>Pseudomonadati</taxon>
        <taxon>Bacteroidota</taxon>
        <taxon>Cytophagia</taxon>
        <taxon>Cytophagales</taxon>
        <taxon>Cyclobacteriaceae</taxon>
        <taxon>Belliella</taxon>
    </lineage>
</organism>
<dbReference type="Pfam" id="PF17963">
    <property type="entry name" value="Big_9"/>
    <property type="match status" value="2"/>
</dbReference>
<feature type="domain" description="DUF11" evidence="2">
    <location>
        <begin position="694"/>
        <end position="781"/>
    </location>
</feature>
<feature type="region of interest" description="Disordered" evidence="1">
    <location>
        <begin position="65"/>
        <end position="93"/>
    </location>
</feature>
<name>A0ABW4VVH8_9BACT</name>
<sequence length="1020" mass="108355">AVGDVLEYAITVTNTGNVTLENIEVEDALTGLNETIANLAPAGTETFPTTHTITQSDLDNGSVLNVATANGEDPNGNNVDPEDPTEGEEETPAIQEPSFTILKELISVNGDASITSYNAVGDVLEYAITVTNTGNVTITDVVVDDPLIESITNVSFGTLAPGDNIVVNGNYTISNEDLVSGAVTNIATVSGKDPNDNNVFEEDTITINSIPNIIIANDNEFGPINGADGGTTPSVLENDTLNGEPVDPADVNLTLVGGDPELTLNPDGSIAVDPNTPAGNYTLEYSICEILNPTNCETATVTVTVVPAPIVANDDEFGPINGTDGGTTPSVLENDTLNGEPVDPADVNLTLVGGDPELTLNPDGSIAVDPNTPAGDYTLEYSICEILNPTNCETATVTVTVVPAPIVANDDEFGPINGTDGGTTPSVLENDTLNGEPVDPADVILTLVDGDPELTLNPDGSITVGPNTPAGDYTLEYSICEILNPTNCETATVTVTVVPAPIVANDDEFGPINGIDGGTTPSVLENDTLNGEPVDPADVILTLVEGDPELTLNPDGSITVAPDASNGTYTWTYQICDVLNPTNCSTATVIIVVDGNTIEVIDDEFLANEDTPIVLDVLSNDLSDLPIDPATLAIVSNTTNGTLVINSDGTITYTPEEGFSGVDTFVYEVCDSSSPTPSCSQATVTITVRPILVDLEKIVNVETAAPGDILNYTLIFTNRSEFVLTNARVEDLLPDELMFMSSSLDTSGDLFWDFAEIGIGETLEIQLNAMVLEEGEIVNRVIFGRRGFVMEASAPTVISEKIIDLAITKTSNEVAIWEGDEFEYNIIVSNIGGTDATEVLIEDALPAGVRFVSQSFESTDSSIEINFSQQTGTLRWLVSDFRSDVVINIRLRVVAEALSESNEQTITNMVSVTGAEQDSNLDNNSDNDVNRIRPFFIPNVITPDDDGKNDRFEIKGLDKFDSNNIVILNRYGDHVFEADDYQNDWSSENLPASTYFYVLKAVDASGREHIFKGWIQVIKD</sequence>
<feature type="domain" description="DUF7507" evidence="3">
    <location>
        <begin position="106"/>
        <end position="199"/>
    </location>
</feature>
<evidence type="ECO:0000259" key="2">
    <source>
        <dbReference type="Pfam" id="PF01345"/>
    </source>
</evidence>
<dbReference type="Proteomes" id="UP001597361">
    <property type="component" value="Unassembled WGS sequence"/>
</dbReference>
<dbReference type="Gene3D" id="2.60.40.1170">
    <property type="entry name" value="Mu homology domain, subdomain B"/>
    <property type="match status" value="1"/>
</dbReference>
<dbReference type="InterPro" id="IPR047589">
    <property type="entry name" value="DUF11_rpt"/>
</dbReference>
<feature type="domain" description="DUF11" evidence="2">
    <location>
        <begin position="804"/>
        <end position="927"/>
    </location>
</feature>
<protein>
    <submittedName>
        <fullName evidence="4">Ig-like domain-containing protein</fullName>
    </submittedName>
</protein>
<proteinExistence type="predicted"/>
<dbReference type="InterPro" id="IPR026341">
    <property type="entry name" value="T9SS_type_B"/>
</dbReference>
<dbReference type="Pfam" id="PF24346">
    <property type="entry name" value="DUF7507"/>
    <property type="match status" value="2"/>
</dbReference>
<accession>A0ABW4VVH8</accession>
<dbReference type="Gene3D" id="2.60.40.3440">
    <property type="match status" value="1"/>
</dbReference>
<evidence type="ECO:0000256" key="1">
    <source>
        <dbReference type="SAM" id="MobiDB-lite"/>
    </source>
</evidence>
<keyword evidence="5" id="KW-1185">Reference proteome</keyword>
<reference evidence="5" key="1">
    <citation type="journal article" date="2019" name="Int. J. Syst. Evol. Microbiol.">
        <title>The Global Catalogue of Microorganisms (GCM) 10K type strain sequencing project: providing services to taxonomists for standard genome sequencing and annotation.</title>
        <authorList>
            <consortium name="The Broad Institute Genomics Platform"/>
            <consortium name="The Broad Institute Genome Sequencing Center for Infectious Disease"/>
            <person name="Wu L."/>
            <person name="Ma J."/>
        </authorList>
    </citation>
    <scope>NUCLEOTIDE SEQUENCE [LARGE SCALE GENOMIC DNA]</scope>
    <source>
        <strain evidence="5">CGMCC 1.15180</strain>
    </source>
</reference>
<dbReference type="NCBIfam" id="TIGR01451">
    <property type="entry name" value="B_ant_repeat"/>
    <property type="match status" value="4"/>
</dbReference>
<comment type="caution">
    <text evidence="4">The sequence shown here is derived from an EMBL/GenBank/DDBJ whole genome shotgun (WGS) entry which is preliminary data.</text>
</comment>
<dbReference type="InterPro" id="IPR055354">
    <property type="entry name" value="DUF7507"/>
</dbReference>
<dbReference type="PANTHER" id="PTHR34819:SF3">
    <property type="entry name" value="CELL SURFACE PROTEIN"/>
    <property type="match status" value="1"/>
</dbReference>
<feature type="domain" description="DUF7507" evidence="3">
    <location>
        <begin position="2"/>
        <end position="80"/>
    </location>
</feature>
<evidence type="ECO:0000313" key="5">
    <source>
        <dbReference type="Proteomes" id="UP001597361"/>
    </source>
</evidence>
<dbReference type="PANTHER" id="PTHR34819">
    <property type="entry name" value="LARGE CYSTEINE-RICH PERIPLASMIC PROTEIN OMCB"/>
    <property type="match status" value="1"/>
</dbReference>
<dbReference type="InterPro" id="IPR051172">
    <property type="entry name" value="Chlamydia_OmcB"/>
</dbReference>
<dbReference type="EMBL" id="JBHUHR010000048">
    <property type="protein sequence ID" value="MFD2037347.1"/>
    <property type="molecule type" value="Genomic_DNA"/>
</dbReference>
<feature type="compositionally biased region" description="Acidic residues" evidence="1">
    <location>
        <begin position="80"/>
        <end position="91"/>
    </location>
</feature>
<feature type="non-terminal residue" evidence="4">
    <location>
        <position position="1"/>
    </location>
</feature>
<gene>
    <name evidence="4" type="ORF">ACFSKL_21295</name>
</gene>
<dbReference type="Pfam" id="PF01345">
    <property type="entry name" value="DUF11"/>
    <property type="match status" value="2"/>
</dbReference>
<dbReference type="InterPro" id="IPR001434">
    <property type="entry name" value="OmcB-like_DUF11"/>
</dbReference>
<dbReference type="RefSeq" id="WP_376889163.1">
    <property type="nucleotide sequence ID" value="NZ_JBHUHR010000048.1"/>
</dbReference>